<sequence length="174" mass="17250">MEEDSSCDGAEGEECDSATPGSPAPAWMGESTAATAPGPPTNATGVPTKGTPGVATRRESGLQRRESGLESALSEDERGGTVAAPAAAGGGGSAGGGRGESAVALLASVVAMLREQPGPFSPNPARRGVSFRCGEACGGYGSPGQESWFCFPKVRMSYTSSLPTGAPPSALTQS</sequence>
<gene>
    <name evidence="2" type="ORF">Esi_0266_0029</name>
</gene>
<name>D7FU64_ECTSI</name>
<evidence type="ECO:0000256" key="1">
    <source>
        <dbReference type="SAM" id="MobiDB-lite"/>
    </source>
</evidence>
<protein>
    <submittedName>
        <fullName evidence="2">Uncharacterized protein</fullName>
    </submittedName>
</protein>
<accession>D7FU64</accession>
<feature type="compositionally biased region" description="Gly residues" evidence="1">
    <location>
        <begin position="88"/>
        <end position="99"/>
    </location>
</feature>
<organism evidence="2 3">
    <name type="scientific">Ectocarpus siliculosus</name>
    <name type="common">Brown alga</name>
    <name type="synonym">Conferva siliculosa</name>
    <dbReference type="NCBI Taxonomy" id="2880"/>
    <lineage>
        <taxon>Eukaryota</taxon>
        <taxon>Sar</taxon>
        <taxon>Stramenopiles</taxon>
        <taxon>Ochrophyta</taxon>
        <taxon>PX clade</taxon>
        <taxon>Phaeophyceae</taxon>
        <taxon>Ectocarpales</taxon>
        <taxon>Ectocarpaceae</taxon>
        <taxon>Ectocarpus</taxon>
    </lineage>
</organism>
<dbReference type="AlphaFoldDB" id="D7FU64"/>
<feature type="compositionally biased region" description="Basic and acidic residues" evidence="1">
    <location>
        <begin position="56"/>
        <end position="68"/>
    </location>
</feature>
<reference evidence="2 3" key="1">
    <citation type="journal article" date="2010" name="Nature">
        <title>The Ectocarpus genome and the independent evolution of multicellularity in brown algae.</title>
        <authorList>
            <person name="Cock J.M."/>
            <person name="Sterck L."/>
            <person name="Rouze P."/>
            <person name="Scornet D."/>
            <person name="Allen A.E."/>
            <person name="Amoutzias G."/>
            <person name="Anthouard V."/>
            <person name="Artiguenave F."/>
            <person name="Aury J.M."/>
            <person name="Badger J.H."/>
            <person name="Beszteri B."/>
            <person name="Billiau K."/>
            <person name="Bonnet E."/>
            <person name="Bothwell J.H."/>
            <person name="Bowler C."/>
            <person name="Boyen C."/>
            <person name="Brownlee C."/>
            <person name="Carrano C.J."/>
            <person name="Charrier B."/>
            <person name="Cho G.Y."/>
            <person name="Coelho S.M."/>
            <person name="Collen J."/>
            <person name="Corre E."/>
            <person name="Da Silva C."/>
            <person name="Delage L."/>
            <person name="Delaroque N."/>
            <person name="Dittami S.M."/>
            <person name="Doulbeau S."/>
            <person name="Elias M."/>
            <person name="Farnham G."/>
            <person name="Gachon C.M."/>
            <person name="Gschloessl B."/>
            <person name="Heesch S."/>
            <person name="Jabbari K."/>
            <person name="Jubin C."/>
            <person name="Kawai H."/>
            <person name="Kimura K."/>
            <person name="Kloareg B."/>
            <person name="Kupper F.C."/>
            <person name="Lang D."/>
            <person name="Le Bail A."/>
            <person name="Leblanc C."/>
            <person name="Lerouge P."/>
            <person name="Lohr M."/>
            <person name="Lopez P.J."/>
            <person name="Martens C."/>
            <person name="Maumus F."/>
            <person name="Michel G."/>
            <person name="Miranda-Saavedra D."/>
            <person name="Morales J."/>
            <person name="Moreau H."/>
            <person name="Motomura T."/>
            <person name="Nagasato C."/>
            <person name="Napoli C.A."/>
            <person name="Nelson D.R."/>
            <person name="Nyvall-Collen P."/>
            <person name="Peters A.F."/>
            <person name="Pommier C."/>
            <person name="Potin P."/>
            <person name="Poulain J."/>
            <person name="Quesneville H."/>
            <person name="Read B."/>
            <person name="Rensing S.A."/>
            <person name="Ritter A."/>
            <person name="Rousvoal S."/>
            <person name="Samanta M."/>
            <person name="Samson G."/>
            <person name="Schroeder D.C."/>
            <person name="Segurens B."/>
            <person name="Strittmatter M."/>
            <person name="Tonon T."/>
            <person name="Tregear J.W."/>
            <person name="Valentin K."/>
            <person name="von Dassow P."/>
            <person name="Yamagishi T."/>
            <person name="Van de Peer Y."/>
            <person name="Wincker P."/>
        </authorList>
    </citation>
    <scope>NUCLEOTIDE SEQUENCE [LARGE SCALE GENOMIC DNA]</scope>
    <source>
        <strain evidence="3">Ec32 / CCAP1310/4</strain>
    </source>
</reference>
<dbReference type="EMBL" id="FN649755">
    <property type="protein sequence ID" value="CBJ31591.1"/>
    <property type="molecule type" value="Genomic_DNA"/>
</dbReference>
<feature type="compositionally biased region" description="Acidic residues" evidence="1">
    <location>
        <begin position="1"/>
        <end position="16"/>
    </location>
</feature>
<dbReference type="EMBL" id="FN648449">
    <property type="protein sequence ID" value="CBJ31591.1"/>
    <property type="molecule type" value="Genomic_DNA"/>
</dbReference>
<dbReference type="Proteomes" id="UP000002630">
    <property type="component" value="Linkage Group LG30"/>
</dbReference>
<feature type="region of interest" description="Disordered" evidence="1">
    <location>
        <begin position="1"/>
        <end position="99"/>
    </location>
</feature>
<evidence type="ECO:0000313" key="3">
    <source>
        <dbReference type="Proteomes" id="UP000002630"/>
    </source>
</evidence>
<proteinExistence type="predicted"/>
<keyword evidence="3" id="KW-1185">Reference proteome</keyword>
<evidence type="ECO:0000313" key="2">
    <source>
        <dbReference type="EMBL" id="CBJ31591.1"/>
    </source>
</evidence>
<dbReference type="InParanoid" id="D7FU64"/>
<feature type="compositionally biased region" description="Low complexity" evidence="1">
    <location>
        <begin position="32"/>
        <end position="48"/>
    </location>
</feature>